<dbReference type="Pfam" id="PF16574">
    <property type="entry name" value="CEP209_CC5"/>
    <property type="match status" value="1"/>
</dbReference>
<dbReference type="EMBL" id="JAAGNN010000001">
    <property type="protein sequence ID" value="KAF4094267.1"/>
    <property type="molecule type" value="Genomic_DNA"/>
</dbReference>
<keyword evidence="5 8" id="KW-0175">Coiled coil</keyword>
<evidence type="ECO:0000256" key="5">
    <source>
        <dbReference type="ARBA" id="ARBA00023054"/>
    </source>
</evidence>
<evidence type="ECO:0000256" key="4">
    <source>
        <dbReference type="ARBA" id="ARBA00022794"/>
    </source>
</evidence>
<feature type="coiled-coil region" evidence="8">
    <location>
        <begin position="1052"/>
        <end position="1137"/>
    </location>
</feature>
<name>A0A7J6BI30_AMEME</name>
<feature type="coiled-coil region" evidence="8">
    <location>
        <begin position="1200"/>
        <end position="1385"/>
    </location>
</feature>
<evidence type="ECO:0000256" key="6">
    <source>
        <dbReference type="ARBA" id="ARBA00023212"/>
    </source>
</evidence>
<feature type="compositionally biased region" description="Basic and acidic residues" evidence="9">
    <location>
        <begin position="400"/>
        <end position="427"/>
    </location>
</feature>
<reference evidence="11 12" key="1">
    <citation type="submission" date="2020-02" db="EMBL/GenBank/DDBJ databases">
        <title>A chromosome-scale genome assembly of the black bullhead catfish (Ameiurus melas).</title>
        <authorList>
            <person name="Wen M."/>
            <person name="Zham M."/>
            <person name="Cabau C."/>
            <person name="Klopp C."/>
            <person name="Donnadieu C."/>
            <person name="Roques C."/>
            <person name="Bouchez O."/>
            <person name="Lampietro C."/>
            <person name="Jouanno E."/>
            <person name="Herpin A."/>
            <person name="Louis A."/>
            <person name="Berthelot C."/>
            <person name="Parey E."/>
            <person name="Roest-Crollius H."/>
            <person name="Braasch I."/>
            <person name="Postlethwait J."/>
            <person name="Robinson-Rechavi M."/>
            <person name="Echchiki A."/>
            <person name="Begum T."/>
            <person name="Montfort J."/>
            <person name="Schartl M."/>
            <person name="Bobe J."/>
            <person name="Guiguen Y."/>
        </authorList>
    </citation>
    <scope>NUCLEOTIDE SEQUENCE [LARGE SCALE GENOMIC DNA]</scope>
    <source>
        <strain evidence="11">M_S1</strain>
        <tissue evidence="11">Blood</tissue>
    </source>
</reference>
<keyword evidence="3" id="KW-0963">Cytoplasm</keyword>
<evidence type="ECO:0000256" key="7">
    <source>
        <dbReference type="ARBA" id="ARBA00023273"/>
    </source>
</evidence>
<evidence type="ECO:0000256" key="3">
    <source>
        <dbReference type="ARBA" id="ARBA00022490"/>
    </source>
</evidence>
<feature type="coiled-coil region" evidence="8">
    <location>
        <begin position="677"/>
        <end position="732"/>
    </location>
</feature>
<evidence type="ECO:0000256" key="1">
    <source>
        <dbReference type="ARBA" id="ARBA00004120"/>
    </source>
</evidence>
<dbReference type="Proteomes" id="UP000593565">
    <property type="component" value="Unassembled WGS sequence"/>
</dbReference>
<feature type="region of interest" description="Disordered" evidence="9">
    <location>
        <begin position="2016"/>
        <end position="2045"/>
    </location>
</feature>
<dbReference type="GO" id="GO:0035869">
    <property type="term" value="C:ciliary transition zone"/>
    <property type="evidence" value="ECO:0007669"/>
    <property type="project" value="TreeGrafter"/>
</dbReference>
<evidence type="ECO:0000313" key="11">
    <source>
        <dbReference type="EMBL" id="KAF4094267.1"/>
    </source>
</evidence>
<feature type="coiled-coil region" evidence="8">
    <location>
        <begin position="2326"/>
        <end position="2383"/>
    </location>
</feature>
<evidence type="ECO:0000313" key="12">
    <source>
        <dbReference type="Proteomes" id="UP000593565"/>
    </source>
</evidence>
<comment type="subcellular location">
    <subcellularLocation>
        <location evidence="1">Cytoplasm</location>
        <location evidence="1">Cytoskeleton</location>
        <location evidence="1">Cilium basal body</location>
    </subcellularLocation>
    <subcellularLocation>
        <location evidence="2">Cytoplasm</location>
        <location evidence="2">Cytoskeleton</location>
        <location evidence="2">Microtubule organizing center</location>
        <location evidence="2">Centrosome</location>
    </subcellularLocation>
</comment>
<feature type="region of interest" description="Disordered" evidence="9">
    <location>
        <begin position="1862"/>
        <end position="1884"/>
    </location>
</feature>
<dbReference type="InterPro" id="IPR032321">
    <property type="entry name" value="Cep209_CC5"/>
</dbReference>
<feature type="region of interest" description="Disordered" evidence="9">
    <location>
        <begin position="121"/>
        <end position="222"/>
    </location>
</feature>
<feature type="compositionally biased region" description="Polar residues" evidence="9">
    <location>
        <begin position="2024"/>
        <end position="2037"/>
    </location>
</feature>
<keyword evidence="7" id="KW-0966">Cell projection</keyword>
<sequence>MPPAADWTFLMRLDPDNLGDDEEKICDMLLKIYPQDLKESELKKLAQLFRISQTLLKLKLEEAICAYEIVEKAGAEQARMESQLKEEIAELKTDLEIAQRSAGGRDTRFLRDEIRQMESQLEQKDKELVQLEKDMDKERKSNEQLSRRAEEAEDENRRMKRENEQLQQDVEFYRKELEQKDSHQSRDERSEAQKKLNKANQQADQYWENWQRSEDENSQLKSELENLQKNLEESVREMEKMTDEYNKMKVAVQQTDRFMDQLRRDRDQAMLQVRELTQQIQARAEEDDPVMAAVNAKVEEWRSVLSGKDAEILEYQQMIRDLREKLRAAQMDSDKSNIIALQQAVQERDQQIKLLSERVEQYTGEMEKNASLIEELKKPLKDKGPGSSTQQKKLDELNKKLQAAERRAEQAERSAHLAESDAHHKDEELSETLSRVRLYESGTDGLVAAVAEIKESKNQVRIRDREIEAMTREINQLEMKINDLLDENEELRGRLGLNQKDEVDLTEFRRSKVLKQRQYRAENQVLLKEIERLEEERLELKQRIRALVKDKGVTVISSSLLDDETIEEPSRSNRERLTLRPADKDEVKRKNDVLQKELMSREKELELKRAESLQFKAKQTEMLKENKQLEQGMKEILQAIQEVQSKAPTQTAISIPSLERLVSALEMKHSEGKVDVIAHLRAQLDQLTGRNDELRQEMKAAREEAANTLTQLMKANEKVARLVSEVEAVRQSAGMAVAPKPLLLPEEMTPSSAQVISSLNEYMIQLLQELRNKEDSSKQNSLALDEYKRKFAVMRHQQGLLYREYQSEKEAWKKEKDCFTELKFKMEEQKDLDAVKIQEYNFWLETLQQDPAEIKRQVAEAARKMTLLRVNERSLTRRYTTLMEQEHHLRKENNKLKDDSVQMEAAVTERIGYLQRFKEMAAFKMAALQKALEDSVPSSELERANKQYNDLTMKYRDLLQKDNHLVQRTTTLEHLEGENVSLREHISGINKELEITKEKLHTLEQAWEHLNTAGGESGLDKAAKALANSEIVSVSKRITTLEMKELNERQRAEHAQKMYEHMRSSLKQVEERNFELEAKFAEMAKQNLEAQRIERELRDELADSVSKEVSASDRLRISELEKSEAQLRIEVSKLREVSDIAKMQVFALDARQQSREKEVECLRRQVLDYQAQSDEKALIAKLHQHIVALQLSETAAISRLEAYTTRLQHLEAQRLRAEQQLDAQQQALWQVRQEGRQRARHLRQALHALRRRFSGALPLGQQEKFSSTMLQLQEDRARAREEARRAQEERSVAEGKAQELELRLKGLEELTATLKDVKGAQKVSEWHKKLEEARLQELRKNRELVAQREEIRYLKNMVAEQERSVVRLEEELVQQNNLLEEQQLSWDQREVELERQLDIYEKQQNQIIGSAQKFEECMGSLPDPNQPLAHQLDHALSKLKEYVRTILETQATCKTMEEKLKEKEAELWQVEQNVLSRDRVINELRLRLPAAADREKLLADLSKQDDTSSQHAVKIAQQTISNLQCLLDQKEEVLKKYQNLLARARQEQEEAVKKHEEEVRNLHQQLDLHTDLSLDRFRQTTLELMKKPRLNIPTTEQMERLAEMEQMVAEQDTSLSSLMHKLKVLSAELERQRHVTVFQAKEHAAQTAKLEERHTCQIKAMSKESEELRSQLSQMEKELQYLSTELEAQKEANVRSPSNTMKNLVERLKAQLALKEKQLKALSKAMLEFRAQMTSQAEQQIIANAAQKEEALNVQQIVDKQTKELKAHVKELNDELQSWKESVKAGKTRQSSLKEEVESLSRELQRSQKIQSRLQSERDSLEEQLDELKQKVKRLSSGLQGQTEGEVPSVEALHKKIRRLESELDRKNASEPVEKKTAMRDDKPNKEELVRWEEGKKWQARIEKVRSLLKDKEKETESLSKQLTTLKELYGRLEQEKLSLQRKLKSRGVTADQVVGTRATLEADKEIEELRKKNCELEQQIEIIKQQQALPRDAAMEDMNIRNRYLEERVNSLESQLAKEPLSRPSTSGRGSAGTPSQKEHELQKENLKLSSENLELRFQLEQANKDLPRLKAQVSDLKEMCDALKKEKAEVEKKLGNIRGPAQSGRSGKTAPELEKTIALMKKVVERVQRENETLKKSSATAVQERLAALQHEHEKLKAEYDRTKEPNQLTSKLESQAKGMEKIVMENERLRRDIRKESEAVEKLRVEKSSLEVRNEKLKLELDETNQKLLLAQSKGPSIDGADSKTWKSKVVTRLFENKMKALENELSKKDASLSELKVQLAESREKEQTTRQTTAQLKEQVELLKNVPSDGLAKEFKSVRLANHQLEKEKLRLLERIQKYEEQFGTHMDGPGYKELQAQIKASSAERSQLQDEVSRMTKELANFDPTFFEELEDLKFNYNVEVKKNIILEEQLKKLSERFGVEVDIPMDGSPS</sequence>
<accession>A0A7J6BI30</accession>
<dbReference type="GO" id="GO:1905349">
    <property type="term" value="P:ciliary transition zone assembly"/>
    <property type="evidence" value="ECO:0007669"/>
    <property type="project" value="TreeGrafter"/>
</dbReference>
<keyword evidence="12" id="KW-1185">Reference proteome</keyword>
<gene>
    <name evidence="11" type="ORF">AMELA_G00011310</name>
</gene>
<feature type="compositionally biased region" description="Basic and acidic residues" evidence="9">
    <location>
        <begin position="1792"/>
        <end position="1806"/>
    </location>
</feature>
<feature type="region of interest" description="Disordered" evidence="9">
    <location>
        <begin position="400"/>
        <end position="429"/>
    </location>
</feature>
<feature type="coiled-coil region" evidence="8">
    <location>
        <begin position="453"/>
        <end position="550"/>
    </location>
</feature>
<dbReference type="GO" id="GO:0043010">
    <property type="term" value="P:camera-type eye development"/>
    <property type="evidence" value="ECO:0007669"/>
    <property type="project" value="TreeGrafter"/>
</dbReference>
<evidence type="ECO:0000256" key="8">
    <source>
        <dbReference type="SAM" id="Coils"/>
    </source>
</evidence>
<keyword evidence="4" id="KW-0970">Cilium biogenesis/degradation</keyword>
<feature type="coiled-coil region" evidence="8">
    <location>
        <begin position="584"/>
        <end position="646"/>
    </location>
</feature>
<feature type="coiled-coil region" evidence="8">
    <location>
        <begin position="941"/>
        <end position="1006"/>
    </location>
</feature>
<feature type="coiled-coil region" evidence="8">
    <location>
        <begin position="1658"/>
        <end position="1732"/>
    </location>
</feature>
<evidence type="ECO:0000256" key="2">
    <source>
        <dbReference type="ARBA" id="ARBA00004300"/>
    </source>
</evidence>
<feature type="compositionally biased region" description="Polar residues" evidence="9">
    <location>
        <begin position="198"/>
        <end position="210"/>
    </location>
</feature>
<dbReference type="GO" id="GO:0001822">
    <property type="term" value="P:kidney development"/>
    <property type="evidence" value="ECO:0007669"/>
    <property type="project" value="TreeGrafter"/>
</dbReference>
<dbReference type="GO" id="GO:1905515">
    <property type="term" value="P:non-motile cilium assembly"/>
    <property type="evidence" value="ECO:0007669"/>
    <property type="project" value="TreeGrafter"/>
</dbReference>
<dbReference type="PANTHER" id="PTHR18879:SF20">
    <property type="entry name" value="CENTROSOMAL PROTEIN OF 290 KDA"/>
    <property type="match status" value="1"/>
</dbReference>
<dbReference type="PANTHER" id="PTHR18879">
    <property type="entry name" value="CENTROSOMAL PROTEIN OF 290 KDA"/>
    <property type="match status" value="1"/>
</dbReference>
<protein>
    <recommendedName>
        <fullName evidence="10">Centrosomal protein of 290kDa coiled-coil region domain-containing protein</fullName>
    </recommendedName>
</protein>
<evidence type="ECO:0000256" key="9">
    <source>
        <dbReference type="SAM" id="MobiDB-lite"/>
    </source>
</evidence>
<dbReference type="GO" id="GO:0097711">
    <property type="term" value="P:ciliary basal body-plasma membrane docking"/>
    <property type="evidence" value="ECO:0007669"/>
    <property type="project" value="TreeGrafter"/>
</dbReference>
<keyword evidence="6" id="KW-0206">Cytoskeleton</keyword>
<comment type="caution">
    <text evidence="11">The sequence shown here is derived from an EMBL/GenBank/DDBJ whole genome shotgun (WGS) entry which is preliminary data.</text>
</comment>
<feature type="coiled-coil region" evidence="8">
    <location>
        <begin position="1446"/>
        <end position="1473"/>
    </location>
</feature>
<feature type="coiled-coil region" evidence="8">
    <location>
        <begin position="1513"/>
        <end position="1572"/>
    </location>
</feature>
<dbReference type="InterPro" id="IPR026201">
    <property type="entry name" value="Cep290"/>
</dbReference>
<organism evidence="11 12">
    <name type="scientific">Ameiurus melas</name>
    <name type="common">Black bullhead</name>
    <name type="synonym">Silurus melas</name>
    <dbReference type="NCBI Taxonomy" id="219545"/>
    <lineage>
        <taxon>Eukaryota</taxon>
        <taxon>Metazoa</taxon>
        <taxon>Chordata</taxon>
        <taxon>Craniata</taxon>
        <taxon>Vertebrata</taxon>
        <taxon>Euteleostomi</taxon>
        <taxon>Actinopterygii</taxon>
        <taxon>Neopterygii</taxon>
        <taxon>Teleostei</taxon>
        <taxon>Ostariophysi</taxon>
        <taxon>Siluriformes</taxon>
        <taxon>Ictaluridae</taxon>
        <taxon>Ameiurus</taxon>
    </lineage>
</organism>
<proteinExistence type="predicted"/>
<feature type="compositionally biased region" description="Basic and acidic residues" evidence="9">
    <location>
        <begin position="121"/>
        <end position="164"/>
    </location>
</feature>
<dbReference type="GO" id="GO:0034451">
    <property type="term" value="C:centriolar satellite"/>
    <property type="evidence" value="ECO:0007669"/>
    <property type="project" value="TreeGrafter"/>
</dbReference>
<feature type="compositionally biased region" description="Basic and acidic residues" evidence="9">
    <location>
        <begin position="171"/>
        <end position="194"/>
    </location>
</feature>
<feature type="domain" description="Centrosomal protein of 290kDa coiled-coil region" evidence="10">
    <location>
        <begin position="1268"/>
        <end position="1395"/>
    </location>
</feature>
<evidence type="ECO:0000259" key="10">
    <source>
        <dbReference type="Pfam" id="PF16574"/>
    </source>
</evidence>
<feature type="region of interest" description="Disordered" evidence="9">
    <location>
        <begin position="1782"/>
        <end position="1818"/>
    </location>
</feature>
<feature type="region of interest" description="Disordered" evidence="9">
    <location>
        <begin position="2161"/>
        <end position="2182"/>
    </location>
</feature>